<accession>A0A9Q0N895</accession>
<feature type="transmembrane region" description="Helical" evidence="6">
    <location>
        <begin position="483"/>
        <end position="503"/>
    </location>
</feature>
<dbReference type="InterPro" id="IPR017452">
    <property type="entry name" value="GPCR_Rhodpsn_7TM"/>
</dbReference>
<dbReference type="PRINTS" id="PR00237">
    <property type="entry name" value="GPCRRHODOPSN"/>
</dbReference>
<feature type="transmembrane region" description="Helical" evidence="6">
    <location>
        <begin position="303"/>
        <end position="321"/>
    </location>
</feature>
<evidence type="ECO:0000256" key="6">
    <source>
        <dbReference type="SAM" id="Phobius"/>
    </source>
</evidence>
<proteinExistence type="inferred from homology"/>
<dbReference type="PANTHER" id="PTHR46273:SF15">
    <property type="entry name" value="MYOSUPPRESSIN RECEPTOR 1, ISOFORM B-RELATED"/>
    <property type="match status" value="1"/>
</dbReference>
<keyword evidence="3 6" id="KW-0812">Transmembrane</keyword>
<evidence type="ECO:0000256" key="4">
    <source>
        <dbReference type="ARBA" id="ARBA00022989"/>
    </source>
</evidence>
<dbReference type="EMBL" id="WJQU01000002">
    <property type="protein sequence ID" value="KAJ6644439.1"/>
    <property type="molecule type" value="Genomic_DNA"/>
</dbReference>
<comment type="subcellular location">
    <subcellularLocation>
        <location evidence="1">Membrane</location>
    </subcellularLocation>
</comment>
<feature type="transmembrane region" description="Helical" evidence="6">
    <location>
        <begin position="446"/>
        <end position="471"/>
    </location>
</feature>
<keyword evidence="4 6" id="KW-1133">Transmembrane helix</keyword>
<dbReference type="SUPFAM" id="SSF81321">
    <property type="entry name" value="Family A G protein-coupled receptor-like"/>
    <property type="match status" value="1"/>
</dbReference>
<dbReference type="GO" id="GO:0005886">
    <property type="term" value="C:plasma membrane"/>
    <property type="evidence" value="ECO:0007669"/>
    <property type="project" value="TreeGrafter"/>
</dbReference>
<dbReference type="CDD" id="cd14978">
    <property type="entry name" value="7tmA_FMRFamide_R-like"/>
    <property type="match status" value="1"/>
</dbReference>
<keyword evidence="5 6" id="KW-0472">Membrane</keyword>
<evidence type="ECO:0000259" key="7">
    <source>
        <dbReference type="PROSITE" id="PS50262"/>
    </source>
</evidence>
<dbReference type="AlphaFoldDB" id="A0A9Q0N895"/>
<gene>
    <name evidence="8" type="primary">dmsr-1_1</name>
    <name evidence="8" type="ORF">Bhyg_09408</name>
</gene>
<comment type="similarity">
    <text evidence="2">Belongs to the G-protein coupled receptor 1 family.</text>
</comment>
<organism evidence="8 9">
    <name type="scientific">Pseudolycoriella hygida</name>
    <dbReference type="NCBI Taxonomy" id="35572"/>
    <lineage>
        <taxon>Eukaryota</taxon>
        <taxon>Metazoa</taxon>
        <taxon>Ecdysozoa</taxon>
        <taxon>Arthropoda</taxon>
        <taxon>Hexapoda</taxon>
        <taxon>Insecta</taxon>
        <taxon>Pterygota</taxon>
        <taxon>Neoptera</taxon>
        <taxon>Endopterygota</taxon>
        <taxon>Diptera</taxon>
        <taxon>Nematocera</taxon>
        <taxon>Sciaroidea</taxon>
        <taxon>Sciaridae</taxon>
        <taxon>Pseudolycoriella</taxon>
    </lineage>
</organism>
<feature type="transmembrane region" description="Helical" evidence="6">
    <location>
        <begin position="372"/>
        <end position="396"/>
    </location>
</feature>
<feature type="transmembrane region" description="Helical" evidence="6">
    <location>
        <begin position="258"/>
        <end position="283"/>
    </location>
</feature>
<dbReference type="OrthoDB" id="5864054at2759"/>
<feature type="domain" description="G-protein coupled receptors family 1 profile" evidence="7">
    <location>
        <begin position="193"/>
        <end position="502"/>
    </location>
</feature>
<keyword evidence="9" id="KW-1185">Reference proteome</keyword>
<evidence type="ECO:0000256" key="1">
    <source>
        <dbReference type="ARBA" id="ARBA00004370"/>
    </source>
</evidence>
<dbReference type="InterPro" id="IPR000276">
    <property type="entry name" value="GPCR_Rhodpsn"/>
</dbReference>
<name>A0A9Q0N895_9DIPT</name>
<evidence type="ECO:0000313" key="9">
    <source>
        <dbReference type="Proteomes" id="UP001151699"/>
    </source>
</evidence>
<evidence type="ECO:0000256" key="3">
    <source>
        <dbReference type="ARBA" id="ARBA00022692"/>
    </source>
</evidence>
<dbReference type="InterPro" id="IPR019427">
    <property type="entry name" value="7TM_GPCR_serpentine_rcpt_Srw"/>
</dbReference>
<dbReference type="Proteomes" id="UP001151699">
    <property type="component" value="Chromosome B"/>
</dbReference>
<keyword evidence="8" id="KW-0675">Receptor</keyword>
<protein>
    <submittedName>
        <fullName evidence="8">G-protein coupled receptor dmsr-1</fullName>
    </submittedName>
</protein>
<dbReference type="Gene3D" id="1.20.1070.10">
    <property type="entry name" value="Rhodopsin 7-helix transmembrane proteins"/>
    <property type="match status" value="1"/>
</dbReference>
<evidence type="ECO:0000256" key="5">
    <source>
        <dbReference type="ARBA" id="ARBA00023136"/>
    </source>
</evidence>
<feature type="transmembrane region" description="Helical" evidence="6">
    <location>
        <begin position="212"/>
        <end position="238"/>
    </location>
</feature>
<comment type="caution">
    <text evidence="8">The sequence shown here is derived from an EMBL/GenBank/DDBJ whole genome shotgun (WGS) entry which is preliminary data.</text>
</comment>
<evidence type="ECO:0000313" key="8">
    <source>
        <dbReference type="EMBL" id="KAJ6644439.1"/>
    </source>
</evidence>
<dbReference type="PROSITE" id="PS50262">
    <property type="entry name" value="G_PROTEIN_RECEP_F1_2"/>
    <property type="match status" value="1"/>
</dbReference>
<dbReference type="Pfam" id="PF10324">
    <property type="entry name" value="7TM_GPCR_Srw"/>
    <property type="match status" value="1"/>
</dbReference>
<dbReference type="PANTHER" id="PTHR46273">
    <property type="entry name" value="MYOSUPPRESSIN RECEPTOR 1, ISOFORM B-RELATED"/>
    <property type="match status" value="1"/>
</dbReference>
<sequence>MRKRCRFYEKKKHPEASGTAVKPNDPQGIEPLTVNEDQVKEAIFSFASGSSSGIDGLSPQHLKDLLSLNNGEAALQLLDSLTKLANMMLSGKVCSEFAPYLGGAKLIAFNKMDGDIRPIAIGSTLRRLISKLCCAYMTDDLTSQLIPKQLGFGVKGGAEAAIHGIRSFIRENKVYFSIHGYLSILVCTFGSVANSLNIIVLTRREMESPTNAILTGLAIADLLVMIDYIPFACIGYILPQLNYSREEQLTYSWSWYVLFHSIFAQILHTTAIWLTVTLAIWRYIAVAHPQKNRLWCNMRTTKIAIFSSYLVCPFIAIPLYMSSSIKPTLELLDDNGFPFKTNITDGGRNVTLYRVGPSELAINNESLNNANLWIYSVAIKLIPCLALTILSLRLIFALLEAKRRRKQLTGNSAGMKVIVNGKVVDKSTKHNKTLEKEKQTDRTTRMLLAVLLLFLTTEFPQGILGLLSALLGYNFFTQCYLKLGDFMDILALLNSAINFILYCSMSRQFRTTFTVLFRPKFIEKWMPVAQDDDENNLGRTDIGKDNGHTTVVTQV</sequence>
<reference evidence="8" key="1">
    <citation type="submission" date="2022-07" db="EMBL/GenBank/DDBJ databases">
        <authorList>
            <person name="Trinca V."/>
            <person name="Uliana J.V.C."/>
            <person name="Torres T.T."/>
            <person name="Ward R.J."/>
            <person name="Monesi N."/>
        </authorList>
    </citation>
    <scope>NUCLEOTIDE SEQUENCE</scope>
    <source>
        <strain evidence="8">HSMRA1968</strain>
        <tissue evidence="8">Whole embryos</tissue>
    </source>
</reference>
<feature type="transmembrane region" description="Helical" evidence="6">
    <location>
        <begin position="178"/>
        <end position="200"/>
    </location>
</feature>
<dbReference type="InterPro" id="IPR053219">
    <property type="entry name" value="GPCR_Dmsr-1"/>
</dbReference>
<evidence type="ECO:0000256" key="2">
    <source>
        <dbReference type="ARBA" id="ARBA00010663"/>
    </source>
</evidence>
<dbReference type="GO" id="GO:0008528">
    <property type="term" value="F:G protein-coupled peptide receptor activity"/>
    <property type="evidence" value="ECO:0007669"/>
    <property type="project" value="InterPro"/>
</dbReference>